<feature type="domain" description="NAD-dependent epimerase/dehydratase" evidence="1">
    <location>
        <begin position="10"/>
        <end position="170"/>
    </location>
</feature>
<gene>
    <name evidence="2" type="ORF">SAMN02745132_00760</name>
</gene>
<dbReference type="PANTHER" id="PTHR48079:SF6">
    <property type="entry name" value="NAD(P)-BINDING DOMAIN-CONTAINING PROTEIN-RELATED"/>
    <property type="match status" value="1"/>
</dbReference>
<protein>
    <submittedName>
        <fullName evidence="2">Nucleoside-diphosphate-sugar epimerase</fullName>
    </submittedName>
</protein>
<evidence type="ECO:0000313" key="3">
    <source>
        <dbReference type="Proteomes" id="UP000190162"/>
    </source>
</evidence>
<dbReference type="InterPro" id="IPR051783">
    <property type="entry name" value="NAD(P)-dependent_oxidoreduct"/>
</dbReference>
<dbReference type="GO" id="GO:0004029">
    <property type="term" value="F:aldehyde dehydrogenase (NAD+) activity"/>
    <property type="evidence" value="ECO:0007669"/>
    <property type="project" value="TreeGrafter"/>
</dbReference>
<name>A0A1T4U5E7_9GAMM</name>
<evidence type="ECO:0000313" key="2">
    <source>
        <dbReference type="EMBL" id="SKA47748.1"/>
    </source>
</evidence>
<reference evidence="3" key="1">
    <citation type="submission" date="2017-02" db="EMBL/GenBank/DDBJ databases">
        <authorList>
            <person name="Varghese N."/>
            <person name="Submissions S."/>
        </authorList>
    </citation>
    <scope>NUCLEOTIDE SEQUENCE [LARGE SCALE GENOMIC DNA]</scope>
    <source>
        <strain evidence="3">DSM 22720</strain>
    </source>
</reference>
<dbReference type="AlphaFoldDB" id="A0A1T4U5E7"/>
<dbReference type="RefSeq" id="WP_078751244.1">
    <property type="nucleotide sequence ID" value="NZ_FUXU01000006.1"/>
</dbReference>
<dbReference type="GO" id="GO:0005737">
    <property type="term" value="C:cytoplasm"/>
    <property type="evidence" value="ECO:0007669"/>
    <property type="project" value="TreeGrafter"/>
</dbReference>
<dbReference type="SUPFAM" id="SSF51735">
    <property type="entry name" value="NAD(P)-binding Rossmann-fold domains"/>
    <property type="match status" value="1"/>
</dbReference>
<dbReference type="InterPro" id="IPR001509">
    <property type="entry name" value="Epimerase_deHydtase"/>
</dbReference>
<dbReference type="Proteomes" id="UP000190162">
    <property type="component" value="Unassembled WGS sequence"/>
</dbReference>
<dbReference type="PANTHER" id="PTHR48079">
    <property type="entry name" value="PROTEIN YEEZ"/>
    <property type="match status" value="1"/>
</dbReference>
<dbReference type="InterPro" id="IPR036291">
    <property type="entry name" value="NAD(P)-bd_dom_sf"/>
</dbReference>
<keyword evidence="3" id="KW-1185">Reference proteome</keyword>
<dbReference type="Gene3D" id="3.40.50.720">
    <property type="entry name" value="NAD(P)-binding Rossmann-like Domain"/>
    <property type="match status" value="1"/>
</dbReference>
<accession>A0A1T4U5E7</accession>
<dbReference type="CDD" id="cd05266">
    <property type="entry name" value="SDR_a4"/>
    <property type="match status" value="1"/>
</dbReference>
<dbReference type="EMBL" id="FUXU01000006">
    <property type="protein sequence ID" value="SKA47748.1"/>
    <property type="molecule type" value="Genomic_DNA"/>
</dbReference>
<sequence>MSKPIKTITVCGCGWLGMTLADQLVSDGYKVVGTKRSATDAKRLNQRGIQGVQFDLNDTESYQDKATVFGSDTLVLNIPPGRGKLESSEFVLAMKALIDEAKRGGVEQLIFISTTSVYGAAKGIIWENTPCAPDTASGIAHVEIEKYLSEQFAERGVVLRLSGLVGEARHPARYLAGRHDVPNGDDPVNLIHKVDCVNTIKALIAQNAKGGIYHLSAGEHPTRSSFYRWAAKEMGLEPPTFTKGEGAGKCIDASKTLQALSLTLSYASPFDMPLPALKKK</sequence>
<evidence type="ECO:0000259" key="1">
    <source>
        <dbReference type="Pfam" id="PF01370"/>
    </source>
</evidence>
<dbReference type="Pfam" id="PF01370">
    <property type="entry name" value="Epimerase"/>
    <property type="match status" value="1"/>
</dbReference>
<organism evidence="2 3">
    <name type="scientific">Enterovibrio nigricans DSM 22720</name>
    <dbReference type="NCBI Taxonomy" id="1121868"/>
    <lineage>
        <taxon>Bacteria</taxon>
        <taxon>Pseudomonadati</taxon>
        <taxon>Pseudomonadota</taxon>
        <taxon>Gammaproteobacteria</taxon>
        <taxon>Vibrionales</taxon>
        <taxon>Vibrionaceae</taxon>
        <taxon>Enterovibrio</taxon>
    </lineage>
</organism>
<proteinExistence type="predicted"/>
<dbReference type="OrthoDB" id="751203at2"/>